<keyword evidence="1" id="KW-0472">Membrane</keyword>
<dbReference type="Proteomes" id="UP001359559">
    <property type="component" value="Unassembled WGS sequence"/>
</dbReference>
<keyword evidence="1" id="KW-0812">Transmembrane</keyword>
<gene>
    <name evidence="2" type="ORF">RJT34_04282</name>
</gene>
<sequence length="151" mass="16779">MELILPLKSCIFFTLKRKKKIAEALVGSNGVTGMEDMGITHLRIDFWPNQRDAQVIVEAMVLESILPSPRMIGRSTSIKRHFTKNEFGSCSALLQRHRFLLSAFTLLTILCTIYLYFAVTLGANDPCSGLSGTQKASCHMQQIKASISKGK</sequence>
<dbReference type="PANTHER" id="PTHR34774">
    <property type="entry name" value="EPHRIN-A3 PROTEIN"/>
    <property type="match status" value="1"/>
</dbReference>
<accession>A0AAN9KL01</accession>
<dbReference type="PANTHER" id="PTHR34774:SF1">
    <property type="entry name" value="EPHRIN-A3 PROTEIN"/>
    <property type="match status" value="1"/>
</dbReference>
<evidence type="ECO:0000313" key="3">
    <source>
        <dbReference type="Proteomes" id="UP001359559"/>
    </source>
</evidence>
<evidence type="ECO:0000256" key="1">
    <source>
        <dbReference type="SAM" id="Phobius"/>
    </source>
</evidence>
<evidence type="ECO:0000313" key="2">
    <source>
        <dbReference type="EMBL" id="KAK7319560.1"/>
    </source>
</evidence>
<comment type="caution">
    <text evidence="2">The sequence shown here is derived from an EMBL/GenBank/DDBJ whole genome shotgun (WGS) entry which is preliminary data.</text>
</comment>
<keyword evidence="3" id="KW-1185">Reference proteome</keyword>
<proteinExistence type="predicted"/>
<keyword evidence="1" id="KW-1133">Transmembrane helix</keyword>
<dbReference type="AlphaFoldDB" id="A0AAN9KL01"/>
<dbReference type="EMBL" id="JAYKXN010000001">
    <property type="protein sequence ID" value="KAK7319560.1"/>
    <property type="molecule type" value="Genomic_DNA"/>
</dbReference>
<feature type="transmembrane region" description="Helical" evidence="1">
    <location>
        <begin position="99"/>
        <end position="119"/>
    </location>
</feature>
<name>A0AAN9KL01_CLITE</name>
<reference evidence="2 3" key="1">
    <citation type="submission" date="2024-01" db="EMBL/GenBank/DDBJ databases">
        <title>The genomes of 5 underutilized Papilionoideae crops provide insights into root nodulation and disease resistance.</title>
        <authorList>
            <person name="Yuan L."/>
        </authorList>
    </citation>
    <scope>NUCLEOTIDE SEQUENCE [LARGE SCALE GENOMIC DNA]</scope>
    <source>
        <strain evidence="2">LY-2023</strain>
        <tissue evidence="2">Leaf</tissue>
    </source>
</reference>
<organism evidence="2 3">
    <name type="scientific">Clitoria ternatea</name>
    <name type="common">Butterfly pea</name>
    <dbReference type="NCBI Taxonomy" id="43366"/>
    <lineage>
        <taxon>Eukaryota</taxon>
        <taxon>Viridiplantae</taxon>
        <taxon>Streptophyta</taxon>
        <taxon>Embryophyta</taxon>
        <taxon>Tracheophyta</taxon>
        <taxon>Spermatophyta</taxon>
        <taxon>Magnoliopsida</taxon>
        <taxon>eudicotyledons</taxon>
        <taxon>Gunneridae</taxon>
        <taxon>Pentapetalae</taxon>
        <taxon>rosids</taxon>
        <taxon>fabids</taxon>
        <taxon>Fabales</taxon>
        <taxon>Fabaceae</taxon>
        <taxon>Papilionoideae</taxon>
        <taxon>50 kb inversion clade</taxon>
        <taxon>NPAAA clade</taxon>
        <taxon>indigoferoid/millettioid clade</taxon>
        <taxon>Phaseoleae</taxon>
        <taxon>Clitoria</taxon>
    </lineage>
</organism>
<protein>
    <submittedName>
        <fullName evidence="2">Uncharacterized protein</fullName>
    </submittedName>
</protein>